<organism evidence="2 3">
    <name type="scientific">Cylindrotheca closterium</name>
    <dbReference type="NCBI Taxonomy" id="2856"/>
    <lineage>
        <taxon>Eukaryota</taxon>
        <taxon>Sar</taxon>
        <taxon>Stramenopiles</taxon>
        <taxon>Ochrophyta</taxon>
        <taxon>Bacillariophyta</taxon>
        <taxon>Bacillariophyceae</taxon>
        <taxon>Bacillariophycidae</taxon>
        <taxon>Bacillariales</taxon>
        <taxon>Bacillariaceae</taxon>
        <taxon>Cylindrotheca</taxon>
    </lineage>
</organism>
<proteinExistence type="predicted"/>
<evidence type="ECO:0000313" key="3">
    <source>
        <dbReference type="Proteomes" id="UP001295423"/>
    </source>
</evidence>
<protein>
    <submittedName>
        <fullName evidence="2">Uncharacterized protein</fullName>
    </submittedName>
</protein>
<evidence type="ECO:0000313" key="2">
    <source>
        <dbReference type="EMBL" id="CAJ1933308.1"/>
    </source>
</evidence>
<comment type="caution">
    <text evidence="2">The sequence shown here is derived from an EMBL/GenBank/DDBJ whole genome shotgun (WGS) entry which is preliminary data.</text>
</comment>
<reference evidence="2" key="1">
    <citation type="submission" date="2023-08" db="EMBL/GenBank/DDBJ databases">
        <authorList>
            <person name="Audoor S."/>
            <person name="Bilcke G."/>
        </authorList>
    </citation>
    <scope>NUCLEOTIDE SEQUENCE</scope>
</reference>
<dbReference type="AlphaFoldDB" id="A0AAD2CHG3"/>
<gene>
    <name evidence="2" type="ORF">CYCCA115_LOCUS3252</name>
</gene>
<dbReference type="InterPro" id="IPR011990">
    <property type="entry name" value="TPR-like_helical_dom_sf"/>
</dbReference>
<name>A0AAD2CHG3_9STRA</name>
<dbReference type="Proteomes" id="UP001295423">
    <property type="component" value="Unassembled WGS sequence"/>
</dbReference>
<dbReference type="SUPFAM" id="SSF48452">
    <property type="entry name" value="TPR-like"/>
    <property type="match status" value="1"/>
</dbReference>
<feature type="region of interest" description="Disordered" evidence="1">
    <location>
        <begin position="1"/>
        <end position="32"/>
    </location>
</feature>
<feature type="compositionally biased region" description="Low complexity" evidence="1">
    <location>
        <begin position="8"/>
        <end position="29"/>
    </location>
</feature>
<evidence type="ECO:0000256" key="1">
    <source>
        <dbReference type="SAM" id="MobiDB-lite"/>
    </source>
</evidence>
<accession>A0AAD2CHG3</accession>
<keyword evidence="3" id="KW-1185">Reference proteome</keyword>
<dbReference type="EMBL" id="CAKOGP040000258">
    <property type="protein sequence ID" value="CAJ1933308.1"/>
    <property type="molecule type" value="Genomic_DNA"/>
</dbReference>
<sequence length="280" mass="31388">MSSSSHETTTTRTRRAAASNTTTNTTTSTEMDSQMEEELEMLVETNNRAVALLEKGDFEPAISTFARALTLARATMTKNQATQSSNKLAAVSFDECMERSRAARLQLGQKNKDVEKESESEQETCHLTDGSKAFLYNTAMQVQSSDLPATTFESHVFMSVVLVFNAALAYQLAGDQLLQEDLSNVIFVRKSIKLYRLAYNIYHEETVGASPYFCMAIVNNLGLLYQENHCGDKADKCFQHLLSTLMFLVDCKENMEHFEGYFENTSHLFFPTNKRLAPAA</sequence>
<dbReference type="Gene3D" id="1.25.40.10">
    <property type="entry name" value="Tetratricopeptide repeat domain"/>
    <property type="match status" value="1"/>
</dbReference>